<proteinExistence type="inferred from homology"/>
<keyword evidence="4 6" id="KW-0862">Zinc</keyword>
<protein>
    <submittedName>
        <fullName evidence="10">M48 family metalloprotease</fullName>
        <ecNumber evidence="10">3.4.24.-</ecNumber>
    </submittedName>
</protein>
<organism evidence="10 11">
    <name type="scientific">Sphingomonas tabacisoli</name>
    <dbReference type="NCBI Taxonomy" id="2249466"/>
    <lineage>
        <taxon>Bacteria</taxon>
        <taxon>Pseudomonadati</taxon>
        <taxon>Pseudomonadota</taxon>
        <taxon>Alphaproteobacteria</taxon>
        <taxon>Sphingomonadales</taxon>
        <taxon>Sphingomonadaceae</taxon>
        <taxon>Sphingomonas</taxon>
    </lineage>
</organism>
<gene>
    <name evidence="10" type="ORF">ACFSCW_03785</name>
</gene>
<dbReference type="RefSeq" id="WP_380887049.1">
    <property type="nucleotide sequence ID" value="NZ_JBHUDY010000001.1"/>
</dbReference>
<feature type="domain" description="Peptidase M48" evidence="9">
    <location>
        <begin position="90"/>
        <end position="253"/>
    </location>
</feature>
<dbReference type="EMBL" id="JBHUDY010000001">
    <property type="protein sequence ID" value="MFD1610916.1"/>
    <property type="molecule type" value="Genomic_DNA"/>
</dbReference>
<name>A0ABW4HZ78_9SPHN</name>
<evidence type="ECO:0000256" key="4">
    <source>
        <dbReference type="ARBA" id="ARBA00022833"/>
    </source>
</evidence>
<evidence type="ECO:0000256" key="8">
    <source>
        <dbReference type="SAM" id="SignalP"/>
    </source>
</evidence>
<dbReference type="Proteomes" id="UP001597115">
    <property type="component" value="Unassembled WGS sequence"/>
</dbReference>
<keyword evidence="2" id="KW-0479">Metal-binding</keyword>
<dbReference type="PANTHER" id="PTHR22726">
    <property type="entry name" value="METALLOENDOPEPTIDASE OMA1"/>
    <property type="match status" value="1"/>
</dbReference>
<dbReference type="PANTHER" id="PTHR22726:SF24">
    <property type="entry name" value="M48 FAMILY METALLOPEPTIDASE"/>
    <property type="match status" value="1"/>
</dbReference>
<comment type="cofactor">
    <cofactor evidence="6">
        <name>Zn(2+)</name>
        <dbReference type="ChEBI" id="CHEBI:29105"/>
    </cofactor>
    <text evidence="6">Binds 1 zinc ion per subunit.</text>
</comment>
<dbReference type="GO" id="GO:0008237">
    <property type="term" value="F:metallopeptidase activity"/>
    <property type="evidence" value="ECO:0007669"/>
    <property type="project" value="UniProtKB-KW"/>
</dbReference>
<keyword evidence="8" id="KW-0732">Signal</keyword>
<keyword evidence="1 6" id="KW-0645">Protease</keyword>
<dbReference type="InterPro" id="IPR051156">
    <property type="entry name" value="Mito/Outer_Membr_Metalloprot"/>
</dbReference>
<feature type="signal peptide" evidence="8">
    <location>
        <begin position="1"/>
        <end position="20"/>
    </location>
</feature>
<comment type="caution">
    <text evidence="10">The sequence shown here is derived from an EMBL/GenBank/DDBJ whole genome shotgun (WGS) entry which is preliminary data.</text>
</comment>
<evidence type="ECO:0000256" key="2">
    <source>
        <dbReference type="ARBA" id="ARBA00022723"/>
    </source>
</evidence>
<evidence type="ECO:0000256" key="1">
    <source>
        <dbReference type="ARBA" id="ARBA00022670"/>
    </source>
</evidence>
<keyword evidence="5 6" id="KW-0482">Metalloprotease</keyword>
<comment type="similarity">
    <text evidence="6">Belongs to the peptidase M48 family.</text>
</comment>
<dbReference type="InterPro" id="IPR011990">
    <property type="entry name" value="TPR-like_helical_dom_sf"/>
</dbReference>
<accession>A0ABW4HZ78</accession>
<evidence type="ECO:0000256" key="7">
    <source>
        <dbReference type="SAM" id="MobiDB-lite"/>
    </source>
</evidence>
<keyword evidence="3 6" id="KW-0378">Hydrolase</keyword>
<feature type="chain" id="PRO_5046912337" evidence="8">
    <location>
        <begin position="21"/>
        <end position="391"/>
    </location>
</feature>
<evidence type="ECO:0000313" key="10">
    <source>
        <dbReference type="EMBL" id="MFD1610916.1"/>
    </source>
</evidence>
<dbReference type="Gene3D" id="1.25.40.10">
    <property type="entry name" value="Tetratricopeptide repeat domain"/>
    <property type="match status" value="1"/>
</dbReference>
<dbReference type="Pfam" id="PF01435">
    <property type="entry name" value="Peptidase_M48"/>
    <property type="match status" value="1"/>
</dbReference>
<dbReference type="InterPro" id="IPR001915">
    <property type="entry name" value="Peptidase_M48"/>
</dbReference>
<keyword evidence="11" id="KW-1185">Reference proteome</keyword>
<feature type="region of interest" description="Disordered" evidence="7">
    <location>
        <begin position="17"/>
        <end position="36"/>
    </location>
</feature>
<evidence type="ECO:0000313" key="11">
    <source>
        <dbReference type="Proteomes" id="UP001597115"/>
    </source>
</evidence>
<evidence type="ECO:0000256" key="6">
    <source>
        <dbReference type="RuleBase" id="RU003983"/>
    </source>
</evidence>
<dbReference type="EC" id="3.4.24.-" evidence="10"/>
<evidence type="ECO:0000256" key="5">
    <source>
        <dbReference type="ARBA" id="ARBA00023049"/>
    </source>
</evidence>
<evidence type="ECO:0000259" key="9">
    <source>
        <dbReference type="Pfam" id="PF01435"/>
    </source>
</evidence>
<dbReference type="Gene3D" id="3.30.2010.10">
    <property type="entry name" value="Metalloproteases ('zincins'), catalytic domain"/>
    <property type="match status" value="1"/>
</dbReference>
<dbReference type="CDD" id="cd07324">
    <property type="entry name" value="M48C_Oma1-like"/>
    <property type="match status" value="1"/>
</dbReference>
<reference evidence="11" key="1">
    <citation type="journal article" date="2019" name="Int. J. Syst. Evol. Microbiol.">
        <title>The Global Catalogue of Microorganisms (GCM) 10K type strain sequencing project: providing services to taxonomists for standard genome sequencing and annotation.</title>
        <authorList>
            <consortium name="The Broad Institute Genomics Platform"/>
            <consortium name="The Broad Institute Genome Sequencing Center for Infectious Disease"/>
            <person name="Wu L."/>
            <person name="Ma J."/>
        </authorList>
    </citation>
    <scope>NUCLEOTIDE SEQUENCE [LARGE SCALE GENOMIC DNA]</scope>
    <source>
        <strain evidence="11">CGMCC 1.16275</strain>
    </source>
</reference>
<evidence type="ECO:0000256" key="3">
    <source>
        <dbReference type="ARBA" id="ARBA00022801"/>
    </source>
</evidence>
<sequence length="391" mass="42874">MRARLLAAMLCGLAVPSPSAGKESQPIGSPAAADYKPVGTDEQGLWLQFEELERQIKTSKLLVKDTNANAYVRHILCRIVGDENCARVRLYIVRNPIPNASMAPNGFMVIHTGMLLRVQDEAELAAVIGHEFGHFERRHSLARLKSLRNTASWVNWITVLAIGAGSSVNVGPTLWASHFSYQRDHEREADLDGLALIGRAGYRTACASEVWAHMREEEDARAAALGVRTTKDAYRGPFSTHPMDVERMTYLKAAADKVGADNSYVGTSELRVALSNIWPMLIEDQIKLNDFGTSEFLLKNLAHDNWSGQLLYARGELYRFRGKAGDFEQAAAFYREATAKADAPAGAWRGLGLALARTGDAVGAKTAIDEYLKHNPDASDKAMLSMIGGSR</sequence>
<dbReference type="SUPFAM" id="SSF48452">
    <property type="entry name" value="TPR-like"/>
    <property type="match status" value="1"/>
</dbReference>